<keyword evidence="4" id="KW-1185">Reference proteome</keyword>
<dbReference type="Gene3D" id="3.30.450.40">
    <property type="match status" value="1"/>
</dbReference>
<feature type="compositionally biased region" description="Basic and acidic residues" evidence="1">
    <location>
        <begin position="1"/>
        <end position="21"/>
    </location>
</feature>
<dbReference type="EMBL" id="CP059572">
    <property type="protein sequence ID" value="QXJ22278.1"/>
    <property type="molecule type" value="Genomic_DNA"/>
</dbReference>
<organism evidence="3 4">
    <name type="scientific">Actinomadura graeca</name>
    <dbReference type="NCBI Taxonomy" id="2750812"/>
    <lineage>
        <taxon>Bacteria</taxon>
        <taxon>Bacillati</taxon>
        <taxon>Actinomycetota</taxon>
        <taxon>Actinomycetes</taxon>
        <taxon>Streptosporangiales</taxon>
        <taxon>Thermomonosporaceae</taxon>
        <taxon>Actinomadura</taxon>
    </lineage>
</organism>
<accession>A0ABX8QUG7</accession>
<feature type="region of interest" description="Disordered" evidence="1">
    <location>
        <begin position="1"/>
        <end position="30"/>
    </location>
</feature>
<evidence type="ECO:0000313" key="3">
    <source>
        <dbReference type="EMBL" id="QXJ22278.1"/>
    </source>
</evidence>
<name>A0ABX8QUG7_9ACTN</name>
<evidence type="ECO:0000313" key="4">
    <source>
        <dbReference type="Proteomes" id="UP001049518"/>
    </source>
</evidence>
<dbReference type="Pfam" id="PF01590">
    <property type="entry name" value="GAF"/>
    <property type="match status" value="1"/>
</dbReference>
<sequence length="188" mass="19978">MANERDIGDHYDHRQEPRDGSKGAGRGTDVRQRWSAVAGRLAAALRSMALISRTDGVALMLAAETSELRAVGGSTAEGLELEYAQQAEQVGPAQESVAADHPVAVGDLERRDGPGYARLARRAAPVRAVLSVPVHLDGGVIGALNFYRVTPCTWTRDQIAVGEHLADTAADLLVRLAAHSASDDHGWP</sequence>
<reference evidence="3" key="1">
    <citation type="submission" date="2020-07" db="EMBL/GenBank/DDBJ databases">
        <authorList>
            <person name="Tarantini F.S."/>
            <person name="Hong K.W."/>
            <person name="Chan K.G."/>
        </authorList>
    </citation>
    <scope>NUCLEOTIDE SEQUENCE</scope>
    <source>
        <strain evidence="3">32-07</strain>
    </source>
</reference>
<proteinExistence type="predicted"/>
<feature type="domain" description="GAF" evidence="2">
    <location>
        <begin position="41"/>
        <end position="170"/>
    </location>
</feature>
<gene>
    <name evidence="3" type="ORF">AGRA3207_003258</name>
</gene>
<dbReference type="InterPro" id="IPR029016">
    <property type="entry name" value="GAF-like_dom_sf"/>
</dbReference>
<dbReference type="InterPro" id="IPR003018">
    <property type="entry name" value="GAF"/>
</dbReference>
<dbReference type="Proteomes" id="UP001049518">
    <property type="component" value="Chromosome"/>
</dbReference>
<evidence type="ECO:0000256" key="1">
    <source>
        <dbReference type="SAM" id="MobiDB-lite"/>
    </source>
</evidence>
<dbReference type="RefSeq" id="WP_231335499.1">
    <property type="nucleotide sequence ID" value="NZ_CP059572.1"/>
</dbReference>
<dbReference type="SUPFAM" id="SSF55781">
    <property type="entry name" value="GAF domain-like"/>
    <property type="match status" value="1"/>
</dbReference>
<protein>
    <submittedName>
        <fullName evidence="3">GAF domain-containing protein</fullName>
    </submittedName>
</protein>
<evidence type="ECO:0000259" key="2">
    <source>
        <dbReference type="Pfam" id="PF01590"/>
    </source>
</evidence>